<keyword evidence="1" id="KW-0812">Transmembrane</keyword>
<keyword evidence="1" id="KW-1133">Transmembrane helix</keyword>
<dbReference type="Proteomes" id="UP000481861">
    <property type="component" value="Unassembled WGS sequence"/>
</dbReference>
<proteinExistence type="predicted"/>
<evidence type="ECO:0000313" key="3">
    <source>
        <dbReference type="Proteomes" id="UP000481861"/>
    </source>
</evidence>
<keyword evidence="3" id="KW-1185">Reference proteome</keyword>
<name>A0A7C8IG21_9PLEO</name>
<feature type="transmembrane region" description="Helical" evidence="1">
    <location>
        <begin position="6"/>
        <end position="36"/>
    </location>
</feature>
<evidence type="ECO:0000313" key="2">
    <source>
        <dbReference type="EMBL" id="KAF2875952.1"/>
    </source>
</evidence>
<dbReference type="AlphaFoldDB" id="A0A7C8IG21"/>
<evidence type="ECO:0000256" key="1">
    <source>
        <dbReference type="SAM" id="Phobius"/>
    </source>
</evidence>
<protein>
    <submittedName>
        <fullName evidence="2">Uncharacterized protein</fullName>
    </submittedName>
</protein>
<keyword evidence="1" id="KW-0472">Membrane</keyword>
<accession>A0A7C8IG21</accession>
<reference evidence="2 3" key="1">
    <citation type="submission" date="2020-01" db="EMBL/GenBank/DDBJ databases">
        <authorList>
            <consortium name="DOE Joint Genome Institute"/>
            <person name="Haridas S."/>
            <person name="Albert R."/>
            <person name="Binder M."/>
            <person name="Bloem J."/>
            <person name="Labutti K."/>
            <person name="Salamov A."/>
            <person name="Andreopoulos B."/>
            <person name="Baker S.E."/>
            <person name="Barry K."/>
            <person name="Bills G."/>
            <person name="Bluhm B.H."/>
            <person name="Cannon C."/>
            <person name="Castanera R."/>
            <person name="Culley D.E."/>
            <person name="Daum C."/>
            <person name="Ezra D."/>
            <person name="Gonzalez J.B."/>
            <person name="Henrissat B."/>
            <person name="Kuo A."/>
            <person name="Liang C."/>
            <person name="Lipzen A."/>
            <person name="Lutzoni F."/>
            <person name="Magnuson J."/>
            <person name="Mondo S."/>
            <person name="Nolan M."/>
            <person name="Ohm R."/>
            <person name="Pangilinan J."/>
            <person name="Park H.-J.H."/>
            <person name="Ramirez L."/>
            <person name="Alfaro M."/>
            <person name="Sun H."/>
            <person name="Tritt A."/>
            <person name="Yoshinaga Y."/>
            <person name="Zwiers L.-H.L."/>
            <person name="Turgeon B.G."/>
            <person name="Goodwin S.B."/>
            <person name="Spatafora J.W."/>
            <person name="Crous P.W."/>
            <person name="Grigoriev I.V."/>
        </authorList>
    </citation>
    <scope>NUCLEOTIDE SEQUENCE [LARGE SCALE GENOMIC DNA]</scope>
    <source>
        <strain evidence="2 3">CBS 611.86</strain>
    </source>
</reference>
<organism evidence="2 3">
    <name type="scientific">Massariosphaeria phaeospora</name>
    <dbReference type="NCBI Taxonomy" id="100035"/>
    <lineage>
        <taxon>Eukaryota</taxon>
        <taxon>Fungi</taxon>
        <taxon>Dikarya</taxon>
        <taxon>Ascomycota</taxon>
        <taxon>Pezizomycotina</taxon>
        <taxon>Dothideomycetes</taxon>
        <taxon>Pleosporomycetidae</taxon>
        <taxon>Pleosporales</taxon>
        <taxon>Pleosporales incertae sedis</taxon>
        <taxon>Massariosphaeria</taxon>
    </lineage>
</organism>
<comment type="caution">
    <text evidence="2">The sequence shown here is derived from an EMBL/GenBank/DDBJ whole genome shotgun (WGS) entry which is preliminary data.</text>
</comment>
<sequence>MYMSSVIFPLFSLGSTFFFQSFLFLFFYFALLCFALPAKTMRGSRGTWGAYYLESCPGLGLSTWGVWDSQRQTTIADGLTTIYCPTEDYVCTCTYCI</sequence>
<dbReference type="EMBL" id="JAADJZ010000004">
    <property type="protein sequence ID" value="KAF2875952.1"/>
    <property type="molecule type" value="Genomic_DNA"/>
</dbReference>
<gene>
    <name evidence="2" type="ORF">BDV95DRAFT_563072</name>
</gene>